<keyword evidence="1 2" id="KW-0238">DNA-binding</keyword>
<name>A0A2T5IZM1_9GAMM</name>
<dbReference type="Gene3D" id="1.10.357.10">
    <property type="entry name" value="Tetracycline Repressor, domain 2"/>
    <property type="match status" value="1"/>
</dbReference>
<dbReference type="OrthoDB" id="9814200at2"/>
<sequence>MTIRKRDRTREKLLIAAQELLLEGGFAALGIQQLTERAEVALGTIYNYFRTREEVADAVVEMLTNSFLQAMTKITDGLTDPAEIMSASIRQTLYWMQPHSEFGRMLFLSGLPMTRYVYQTRQGFHNDMQLGISQGRFKVNQEAVISSMIAGGVMAVLLDLFLGQVQAEVIENVAEQALLMLGLSTQEAKHIANLPLDFSHAPLFPLSSIVLLPPFSEAV</sequence>
<feature type="DNA-binding region" description="H-T-H motif" evidence="2">
    <location>
        <begin position="30"/>
        <end position="49"/>
    </location>
</feature>
<comment type="caution">
    <text evidence="4">The sequence shown here is derived from an EMBL/GenBank/DDBJ whole genome shotgun (WGS) entry which is preliminary data.</text>
</comment>
<dbReference type="PANTHER" id="PTHR43479:SF11">
    <property type="entry name" value="ACREF_ENVCD OPERON REPRESSOR-RELATED"/>
    <property type="match status" value="1"/>
</dbReference>
<dbReference type="PANTHER" id="PTHR43479">
    <property type="entry name" value="ACREF/ENVCD OPERON REPRESSOR-RELATED"/>
    <property type="match status" value="1"/>
</dbReference>
<evidence type="ECO:0000259" key="3">
    <source>
        <dbReference type="PROSITE" id="PS50977"/>
    </source>
</evidence>
<dbReference type="InterPro" id="IPR050624">
    <property type="entry name" value="HTH-type_Tx_Regulator"/>
</dbReference>
<organism evidence="4 5">
    <name type="scientific">Agitococcus lubricus</name>
    <dbReference type="NCBI Taxonomy" id="1077255"/>
    <lineage>
        <taxon>Bacteria</taxon>
        <taxon>Pseudomonadati</taxon>
        <taxon>Pseudomonadota</taxon>
        <taxon>Gammaproteobacteria</taxon>
        <taxon>Moraxellales</taxon>
        <taxon>Moraxellaceae</taxon>
        <taxon>Agitococcus</taxon>
    </lineage>
</organism>
<dbReference type="Proteomes" id="UP000244223">
    <property type="component" value="Unassembled WGS sequence"/>
</dbReference>
<reference evidence="4 5" key="1">
    <citation type="submission" date="2018-04" db="EMBL/GenBank/DDBJ databases">
        <title>Genomic Encyclopedia of Archaeal and Bacterial Type Strains, Phase II (KMG-II): from individual species to whole genera.</title>
        <authorList>
            <person name="Goeker M."/>
        </authorList>
    </citation>
    <scope>NUCLEOTIDE SEQUENCE [LARGE SCALE GENOMIC DNA]</scope>
    <source>
        <strain evidence="4 5">DSM 5822</strain>
    </source>
</reference>
<protein>
    <submittedName>
        <fullName evidence="4">TetR family transcriptional regulator</fullName>
    </submittedName>
</protein>
<gene>
    <name evidence="4" type="ORF">C8N29_10639</name>
</gene>
<proteinExistence type="predicted"/>
<dbReference type="AlphaFoldDB" id="A0A2T5IZM1"/>
<dbReference type="RefSeq" id="WP_107865474.1">
    <property type="nucleotide sequence ID" value="NZ_QAON01000006.1"/>
</dbReference>
<dbReference type="Pfam" id="PF00440">
    <property type="entry name" value="TetR_N"/>
    <property type="match status" value="1"/>
</dbReference>
<dbReference type="EMBL" id="QAON01000006">
    <property type="protein sequence ID" value="PTQ89508.1"/>
    <property type="molecule type" value="Genomic_DNA"/>
</dbReference>
<feature type="domain" description="HTH tetR-type" evidence="3">
    <location>
        <begin position="7"/>
        <end position="67"/>
    </location>
</feature>
<keyword evidence="5" id="KW-1185">Reference proteome</keyword>
<dbReference type="SUPFAM" id="SSF46689">
    <property type="entry name" value="Homeodomain-like"/>
    <property type="match status" value="1"/>
</dbReference>
<dbReference type="InterPro" id="IPR049513">
    <property type="entry name" value="TetR_C_40"/>
</dbReference>
<dbReference type="Pfam" id="PF21306">
    <property type="entry name" value="TetR_C_40"/>
    <property type="match status" value="1"/>
</dbReference>
<evidence type="ECO:0000256" key="1">
    <source>
        <dbReference type="ARBA" id="ARBA00023125"/>
    </source>
</evidence>
<dbReference type="PROSITE" id="PS50977">
    <property type="entry name" value="HTH_TETR_2"/>
    <property type="match status" value="1"/>
</dbReference>
<dbReference type="GO" id="GO:0003677">
    <property type="term" value="F:DNA binding"/>
    <property type="evidence" value="ECO:0007669"/>
    <property type="project" value="UniProtKB-UniRule"/>
</dbReference>
<dbReference type="InterPro" id="IPR009057">
    <property type="entry name" value="Homeodomain-like_sf"/>
</dbReference>
<dbReference type="InterPro" id="IPR001647">
    <property type="entry name" value="HTH_TetR"/>
</dbReference>
<dbReference type="PRINTS" id="PR00455">
    <property type="entry name" value="HTHTETR"/>
</dbReference>
<accession>A0A2T5IZM1</accession>
<evidence type="ECO:0000313" key="5">
    <source>
        <dbReference type="Proteomes" id="UP000244223"/>
    </source>
</evidence>
<evidence type="ECO:0000256" key="2">
    <source>
        <dbReference type="PROSITE-ProRule" id="PRU00335"/>
    </source>
</evidence>
<evidence type="ECO:0000313" key="4">
    <source>
        <dbReference type="EMBL" id="PTQ89508.1"/>
    </source>
</evidence>